<evidence type="ECO:0000256" key="4">
    <source>
        <dbReference type="ARBA" id="ARBA00022801"/>
    </source>
</evidence>
<dbReference type="OrthoDB" id="7464992at2759"/>
<dbReference type="GO" id="GO:0016020">
    <property type="term" value="C:membrane"/>
    <property type="evidence" value="ECO:0007669"/>
    <property type="project" value="TreeGrafter"/>
</dbReference>
<feature type="region of interest" description="Disordered" evidence="7">
    <location>
        <begin position="191"/>
        <end position="220"/>
    </location>
</feature>
<evidence type="ECO:0000313" key="11">
    <source>
        <dbReference type="Proteomes" id="UP000663760"/>
    </source>
</evidence>
<sequence>MNGFRRSGSIVRRLFGGLKSAAVSPAAARAGGATPAIPRQVSLPSFRYSAFFARITRPHPPFSPPPFKAGAGGRRFFYVDRHQVHHFRRRGAHRWFENPRTVLLVVVFGGAGVVTLYYGNLEAVPYTKRTHFVLLSPTVERQLGESQFEHLKAELKDKMLPPTHPDSIRVRLIAKDIVDALQRGLRKHERDWRDPEYSSTAPTVGGSGEETWGASDWDEDGEGRKEVAWSRKDEILDDRWVQQSRKAGEVRGLEPATEHLQGLNWEVVLVRNPTTNAMCLPGGKIIVFTGLLDNFRSDAEIATVIGHEVGHAVARHAAEGITKNLWVAVLQLILYQFFALPDLINAMSSLLLKLPFSRRMEMEADYIGLLLLAAAGYDPRVAPMVYEKLGKITGDSLLRDYLSTHPSSRKRADLLSRAHVMGEALAIYQDAIAGRGVEGFL</sequence>
<protein>
    <recommendedName>
        <fullName evidence="9">Peptidase M48 domain-containing protein</fullName>
    </recommendedName>
</protein>
<dbReference type="AlphaFoldDB" id="A0A7I8K565"/>
<dbReference type="EMBL" id="LR746265">
    <property type="protein sequence ID" value="CAA7391780.1"/>
    <property type="molecule type" value="Genomic_DNA"/>
</dbReference>
<name>A0A7I8K565_SPIIN</name>
<evidence type="ECO:0000259" key="9">
    <source>
        <dbReference type="Pfam" id="PF01435"/>
    </source>
</evidence>
<feature type="transmembrane region" description="Helical" evidence="8">
    <location>
        <begin position="101"/>
        <end position="119"/>
    </location>
</feature>
<proteinExistence type="predicted"/>
<keyword evidence="5" id="KW-0862">Zinc</keyword>
<dbReference type="GO" id="GO:0046872">
    <property type="term" value="F:metal ion binding"/>
    <property type="evidence" value="ECO:0007669"/>
    <property type="project" value="UniProtKB-KW"/>
</dbReference>
<dbReference type="GO" id="GO:0004222">
    <property type="term" value="F:metalloendopeptidase activity"/>
    <property type="evidence" value="ECO:0007669"/>
    <property type="project" value="InterPro"/>
</dbReference>
<evidence type="ECO:0000256" key="3">
    <source>
        <dbReference type="ARBA" id="ARBA00022723"/>
    </source>
</evidence>
<keyword evidence="6" id="KW-0482">Metalloprotease</keyword>
<evidence type="ECO:0000313" key="10">
    <source>
        <dbReference type="EMBL" id="CAA7391780.1"/>
    </source>
</evidence>
<feature type="domain" description="Peptidase M48" evidence="9">
    <location>
        <begin position="261"/>
        <end position="416"/>
    </location>
</feature>
<accession>A0A7I8K565</accession>
<dbReference type="Pfam" id="PF01435">
    <property type="entry name" value="Peptidase_M48"/>
    <property type="match status" value="1"/>
</dbReference>
<keyword evidence="8" id="KW-1133">Transmembrane helix</keyword>
<keyword evidence="8" id="KW-0812">Transmembrane</keyword>
<organism evidence="10 11">
    <name type="scientific">Spirodela intermedia</name>
    <name type="common">Intermediate duckweed</name>
    <dbReference type="NCBI Taxonomy" id="51605"/>
    <lineage>
        <taxon>Eukaryota</taxon>
        <taxon>Viridiplantae</taxon>
        <taxon>Streptophyta</taxon>
        <taxon>Embryophyta</taxon>
        <taxon>Tracheophyta</taxon>
        <taxon>Spermatophyta</taxon>
        <taxon>Magnoliopsida</taxon>
        <taxon>Liliopsida</taxon>
        <taxon>Araceae</taxon>
        <taxon>Lemnoideae</taxon>
        <taxon>Spirodela</taxon>
    </lineage>
</organism>
<evidence type="ECO:0000256" key="2">
    <source>
        <dbReference type="ARBA" id="ARBA00022670"/>
    </source>
</evidence>
<dbReference type="InterPro" id="IPR051156">
    <property type="entry name" value="Mito/Outer_Membr_Metalloprot"/>
</dbReference>
<keyword evidence="8" id="KW-0472">Membrane</keyword>
<dbReference type="GO" id="GO:0051603">
    <property type="term" value="P:proteolysis involved in protein catabolic process"/>
    <property type="evidence" value="ECO:0007669"/>
    <property type="project" value="TreeGrafter"/>
</dbReference>
<evidence type="ECO:0000256" key="7">
    <source>
        <dbReference type="SAM" id="MobiDB-lite"/>
    </source>
</evidence>
<dbReference type="PANTHER" id="PTHR22726:SF1">
    <property type="entry name" value="METALLOENDOPEPTIDASE OMA1, MITOCHONDRIAL"/>
    <property type="match status" value="1"/>
</dbReference>
<reference evidence="10" key="1">
    <citation type="submission" date="2020-02" db="EMBL/GenBank/DDBJ databases">
        <authorList>
            <person name="Scholz U."/>
            <person name="Mascher M."/>
            <person name="Fiebig A."/>
        </authorList>
    </citation>
    <scope>NUCLEOTIDE SEQUENCE</scope>
</reference>
<keyword evidence="3" id="KW-0479">Metal-binding</keyword>
<evidence type="ECO:0000256" key="5">
    <source>
        <dbReference type="ARBA" id="ARBA00022833"/>
    </source>
</evidence>
<gene>
    <name evidence="10" type="ORF">SI8410_02003016</name>
</gene>
<keyword evidence="11" id="KW-1185">Reference proteome</keyword>
<keyword evidence="2" id="KW-0645">Protease</keyword>
<comment type="cofactor">
    <cofactor evidence="1">
        <name>Zn(2+)</name>
        <dbReference type="ChEBI" id="CHEBI:29105"/>
    </cofactor>
</comment>
<dbReference type="CDD" id="cd07331">
    <property type="entry name" value="M48C_Oma1_like"/>
    <property type="match status" value="1"/>
</dbReference>
<dbReference type="InterPro" id="IPR001915">
    <property type="entry name" value="Peptidase_M48"/>
</dbReference>
<evidence type="ECO:0000256" key="6">
    <source>
        <dbReference type="ARBA" id="ARBA00023049"/>
    </source>
</evidence>
<keyword evidence="4" id="KW-0378">Hydrolase</keyword>
<evidence type="ECO:0000256" key="8">
    <source>
        <dbReference type="SAM" id="Phobius"/>
    </source>
</evidence>
<dbReference type="Proteomes" id="UP000663760">
    <property type="component" value="Chromosome 2"/>
</dbReference>
<dbReference type="PANTHER" id="PTHR22726">
    <property type="entry name" value="METALLOENDOPEPTIDASE OMA1"/>
    <property type="match status" value="1"/>
</dbReference>
<dbReference type="Gene3D" id="3.30.2010.10">
    <property type="entry name" value="Metalloproteases ('zincins'), catalytic domain"/>
    <property type="match status" value="1"/>
</dbReference>
<evidence type="ECO:0000256" key="1">
    <source>
        <dbReference type="ARBA" id="ARBA00001947"/>
    </source>
</evidence>